<feature type="region of interest" description="Disordered" evidence="1">
    <location>
        <begin position="25"/>
        <end position="47"/>
    </location>
</feature>
<organism evidence="3 4">
    <name type="scientific">Dactylosporangium maewongense</name>
    <dbReference type="NCBI Taxonomy" id="634393"/>
    <lineage>
        <taxon>Bacteria</taxon>
        <taxon>Bacillati</taxon>
        <taxon>Actinomycetota</taxon>
        <taxon>Actinomycetes</taxon>
        <taxon>Micromonosporales</taxon>
        <taxon>Micromonosporaceae</taxon>
        <taxon>Dactylosporangium</taxon>
    </lineage>
</organism>
<comment type="caution">
    <text evidence="3">The sequence shown here is derived from an EMBL/GenBank/DDBJ whole genome shotgun (WGS) entry which is preliminary data.</text>
</comment>
<evidence type="ECO:0000256" key="1">
    <source>
        <dbReference type="SAM" id="MobiDB-lite"/>
    </source>
</evidence>
<dbReference type="Proteomes" id="UP001501470">
    <property type="component" value="Unassembled WGS sequence"/>
</dbReference>
<feature type="region of interest" description="Disordered" evidence="1">
    <location>
        <begin position="1"/>
        <end position="20"/>
    </location>
</feature>
<feature type="region of interest" description="Disordered" evidence="1">
    <location>
        <begin position="437"/>
        <end position="456"/>
    </location>
</feature>
<evidence type="ECO:0000313" key="4">
    <source>
        <dbReference type="Proteomes" id="UP001501470"/>
    </source>
</evidence>
<name>A0ABP4MJD8_9ACTN</name>
<evidence type="ECO:0000259" key="2">
    <source>
        <dbReference type="Pfam" id="PF12307"/>
    </source>
</evidence>
<reference evidence="4" key="1">
    <citation type="journal article" date="2019" name="Int. J. Syst. Evol. Microbiol.">
        <title>The Global Catalogue of Microorganisms (GCM) 10K type strain sequencing project: providing services to taxonomists for standard genome sequencing and annotation.</title>
        <authorList>
            <consortium name="The Broad Institute Genomics Platform"/>
            <consortium name="The Broad Institute Genome Sequencing Center for Infectious Disease"/>
            <person name="Wu L."/>
            <person name="Ma J."/>
        </authorList>
    </citation>
    <scope>NUCLEOTIDE SEQUENCE [LARGE SCALE GENOMIC DNA]</scope>
    <source>
        <strain evidence="4">JCM 15933</strain>
    </source>
</reference>
<proteinExistence type="predicted"/>
<dbReference type="InterPro" id="IPR022081">
    <property type="entry name" value="DUF3631"/>
</dbReference>
<dbReference type="Pfam" id="PF12307">
    <property type="entry name" value="DUF3631"/>
    <property type="match status" value="1"/>
</dbReference>
<gene>
    <name evidence="3" type="ORF">GCM10009827_077200</name>
</gene>
<feature type="compositionally biased region" description="Low complexity" evidence="1">
    <location>
        <begin position="1"/>
        <end position="15"/>
    </location>
</feature>
<accession>A0ABP4MJD8</accession>
<evidence type="ECO:0000313" key="3">
    <source>
        <dbReference type="EMBL" id="GAA1545675.1"/>
    </source>
</evidence>
<sequence length="548" mass="58132">MNAPPTGAGHPGTAPSLADLARWSGGHKHTSACSTWPTPKAADAGRGAMKAETIAQRREYRKNGLNLPDVIGGRPNPEWVEWLMGFPPGWTDLTTAQPTTKAGEPVSQLDQTGMPVDGAAVLDEVAAFIARYVAFPTEHALTAVTLWAAHTHAAGCFYVTPRLVLDSAEPGSGKTRVLELLNLLCRNPEMTISASTAALFRLINEKPHTILFDEVDAIFNPKNGGNYEDLRAMLNAGYKRGATIARCVGDAKAMAVQRFPVFSPVALAGLAGNMPSTITTRSVTIHMRRRASGETVQPFREKFAERDAAPLRERLGTWVADVAQVLADAEPKMPPGVVDRPAEVWEALLAVADAAGGQWPDTGRGACEYFVLATASAPTFGTRLLADMRTLYNGRDRMPTVELLEALTGLEEAPWADLGGKPLDARRLARELGRYGVGPTPIRDTDGRPSKGYTTYPTTGNVGLADAWDRYLPTVSGDSGDSGYAAGHGGNRADQPSVTAVTAKGHVTDAAVTPLTAVTGLTRHVTEVTAVTDYSGHARPRAGEGAAA</sequence>
<protein>
    <recommendedName>
        <fullName evidence="2">DUF3631 domain-containing protein</fullName>
    </recommendedName>
</protein>
<dbReference type="EMBL" id="BAAAQD010000018">
    <property type="protein sequence ID" value="GAA1545675.1"/>
    <property type="molecule type" value="Genomic_DNA"/>
</dbReference>
<feature type="domain" description="DUF3631" evidence="2">
    <location>
        <begin position="286"/>
        <end position="471"/>
    </location>
</feature>
<keyword evidence="4" id="KW-1185">Reference proteome</keyword>